<dbReference type="RefSeq" id="WP_146868340.1">
    <property type="nucleotide sequence ID" value="NZ_BKBC01000018.1"/>
</dbReference>
<gene>
    <name evidence="1" type="ORF">CBU02nite_16820</name>
</gene>
<comment type="caution">
    <text evidence="1">The sequence shown here is derived from an EMBL/GenBank/DDBJ whole genome shotgun (WGS) entry which is preliminary data.</text>
</comment>
<evidence type="ECO:0000313" key="2">
    <source>
        <dbReference type="Proteomes" id="UP000321089"/>
    </source>
</evidence>
<evidence type="ECO:0008006" key="3">
    <source>
        <dbReference type="Google" id="ProtNLM"/>
    </source>
</evidence>
<dbReference type="AlphaFoldDB" id="A0A512TLS2"/>
<proteinExistence type="predicted"/>
<evidence type="ECO:0000313" key="1">
    <source>
        <dbReference type="EMBL" id="GEQ21176.1"/>
    </source>
</evidence>
<protein>
    <recommendedName>
        <fullName evidence="3">Serine acetyltransferase</fullName>
    </recommendedName>
</protein>
<reference evidence="1 2" key="1">
    <citation type="submission" date="2019-07" db="EMBL/GenBank/DDBJ databases">
        <title>Whole genome shotgun sequence of Clostridium butyricum NBRC 3858.</title>
        <authorList>
            <person name="Hosoyama A."/>
            <person name="Uohara A."/>
            <person name="Ohji S."/>
            <person name="Ichikawa N."/>
        </authorList>
    </citation>
    <scope>NUCLEOTIDE SEQUENCE [LARGE SCALE GENOMIC DNA]</scope>
    <source>
        <strain evidence="1 2">NBRC 3858</strain>
    </source>
</reference>
<dbReference type="EMBL" id="BKBC01000018">
    <property type="protein sequence ID" value="GEQ21176.1"/>
    <property type="molecule type" value="Genomic_DNA"/>
</dbReference>
<name>A0A512TLS2_CLOBU</name>
<sequence>MNNLKKFTGYILYVFIGSWMPHYQCGLQWGLCKNFKKICGNLLFNKSGNNIDIGRKISFSSQISLGDNSSIGDYTNIIGEVIIGKNVMMGPKCAFIASNHNYDRVDIPMNKQGGFENKIIIGVMMFGLDLGQ</sequence>
<dbReference type="InterPro" id="IPR011004">
    <property type="entry name" value="Trimer_LpxA-like_sf"/>
</dbReference>
<dbReference type="Gene3D" id="2.160.10.10">
    <property type="entry name" value="Hexapeptide repeat proteins"/>
    <property type="match status" value="1"/>
</dbReference>
<dbReference type="SUPFAM" id="SSF51161">
    <property type="entry name" value="Trimeric LpxA-like enzymes"/>
    <property type="match status" value="1"/>
</dbReference>
<dbReference type="Proteomes" id="UP000321089">
    <property type="component" value="Unassembled WGS sequence"/>
</dbReference>
<organism evidence="1 2">
    <name type="scientific">Clostridium butyricum</name>
    <dbReference type="NCBI Taxonomy" id="1492"/>
    <lineage>
        <taxon>Bacteria</taxon>
        <taxon>Bacillati</taxon>
        <taxon>Bacillota</taxon>
        <taxon>Clostridia</taxon>
        <taxon>Eubacteriales</taxon>
        <taxon>Clostridiaceae</taxon>
        <taxon>Clostridium</taxon>
    </lineage>
</organism>
<accession>A0A512TLS2</accession>